<evidence type="ECO:0000256" key="1">
    <source>
        <dbReference type="ARBA" id="ARBA00001933"/>
    </source>
</evidence>
<dbReference type="Proteomes" id="UP001600039">
    <property type="component" value="Unassembled WGS sequence"/>
</dbReference>
<dbReference type="PANTHER" id="PTHR43780:SF2">
    <property type="entry name" value="1-AMINOCYCLOPROPANE-1-CARBOXYLATE DEAMINASE-RELATED"/>
    <property type="match status" value="1"/>
</dbReference>
<dbReference type="InterPro" id="IPR027278">
    <property type="entry name" value="ACCD_DCysDesulf"/>
</dbReference>
<dbReference type="InterPro" id="IPR036052">
    <property type="entry name" value="TrpB-like_PALP_sf"/>
</dbReference>
<dbReference type="PIRSF" id="PIRSF006278">
    <property type="entry name" value="ACCD_DCysDesulf"/>
    <property type="match status" value="1"/>
</dbReference>
<comment type="caution">
    <text evidence="5">The sequence shown here is derived from an EMBL/GenBank/DDBJ whole genome shotgun (WGS) entry which is preliminary data.</text>
</comment>
<keyword evidence="3" id="KW-0663">Pyridoxal phosphate</keyword>
<feature type="domain" description="Tryptophan synthase beta chain-like PALP" evidence="4">
    <location>
        <begin position="8"/>
        <end position="268"/>
    </location>
</feature>
<accession>A0ABW6HLM5</accession>
<dbReference type="InterPro" id="IPR001926">
    <property type="entry name" value="TrpB-like_PALP"/>
</dbReference>
<dbReference type="Gene3D" id="3.40.50.1100">
    <property type="match status" value="2"/>
</dbReference>
<dbReference type="PANTHER" id="PTHR43780">
    <property type="entry name" value="1-AMINOCYCLOPROPANE-1-CARBOXYLATE DEAMINASE-RELATED"/>
    <property type="match status" value="1"/>
</dbReference>
<gene>
    <name evidence="5" type="ORF">ACFX5D_08245</name>
</gene>
<dbReference type="RefSeq" id="WP_379857906.1">
    <property type="nucleotide sequence ID" value="NZ_JBHZQA010000004.1"/>
</dbReference>
<comment type="similarity">
    <text evidence="2">Belongs to the ACC deaminase/D-cysteine desulfhydrase family.</text>
</comment>
<reference evidence="5 6" key="1">
    <citation type="submission" date="2024-06" db="EMBL/GenBank/DDBJ databases">
        <title>Flavobacterium spp. isolated from glacier.</title>
        <authorList>
            <person name="Han D."/>
        </authorList>
    </citation>
    <scope>NUCLEOTIDE SEQUENCE [LARGE SCALE GENOMIC DNA]</scope>
    <source>
        <strain evidence="5 6">LB3P45</strain>
    </source>
</reference>
<comment type="cofactor">
    <cofactor evidence="1">
        <name>pyridoxal 5'-phosphate</name>
        <dbReference type="ChEBI" id="CHEBI:597326"/>
    </cofactor>
</comment>
<evidence type="ECO:0000313" key="5">
    <source>
        <dbReference type="EMBL" id="MFE3847951.1"/>
    </source>
</evidence>
<organism evidence="5 6">
    <name type="scientific">Flavobacterium fructosi</name>
    <dbReference type="NCBI Taxonomy" id="3230416"/>
    <lineage>
        <taxon>Bacteria</taxon>
        <taxon>Pseudomonadati</taxon>
        <taxon>Bacteroidota</taxon>
        <taxon>Flavobacteriia</taxon>
        <taxon>Flavobacteriales</taxon>
        <taxon>Flavobacteriaceae</taxon>
        <taxon>Flavobacterium</taxon>
    </lineage>
</organism>
<name>A0ABW6HLM5_9FLAO</name>
<protein>
    <submittedName>
        <fullName evidence="5">1-aminocyclopropane-1-carboxylate deaminase/D-cysteine desulfhydrase</fullName>
    </submittedName>
</protein>
<evidence type="ECO:0000256" key="3">
    <source>
        <dbReference type="ARBA" id="ARBA00022898"/>
    </source>
</evidence>
<evidence type="ECO:0000313" key="6">
    <source>
        <dbReference type="Proteomes" id="UP001600039"/>
    </source>
</evidence>
<dbReference type="EMBL" id="JBHZQA010000004">
    <property type="protein sequence ID" value="MFE3847951.1"/>
    <property type="molecule type" value="Genomic_DNA"/>
</dbReference>
<keyword evidence="6" id="KW-1185">Reference proteome</keyword>
<dbReference type="Pfam" id="PF00291">
    <property type="entry name" value="PALP"/>
    <property type="match status" value="1"/>
</dbReference>
<dbReference type="SUPFAM" id="SSF53686">
    <property type="entry name" value="Tryptophan synthase beta subunit-like PLP-dependent enzymes"/>
    <property type="match status" value="1"/>
</dbReference>
<evidence type="ECO:0000259" key="4">
    <source>
        <dbReference type="Pfam" id="PF00291"/>
    </source>
</evidence>
<sequence length="292" mass="32977">MQFPNAITVHVKREDLLHPFVSGNKFRKLKYNLLQAKEEQQETLLTFGGAYSNHIAAVAFAGKEKGFKTIGIIRGEELRDKFSKNPTLQFAQNCGMKFEFVSRETYRLKQEISFLNILKEKFSDFYHIPEGGTNKLAIKGCEEILTEEDSAFDYIGCSVGTGGTICGIINSIFSHQKVLGFPALKGDFLKEEIRNIVNNNKWDLVTDYHFGGYGKVTIELIAFINQFYAENGIPLDPIYTGKMVFGVIDLIHKNYFPPKSKILLIHTGGIQGIQGMNLKLRNKQLPIIDINV</sequence>
<proteinExistence type="inferred from homology"/>
<evidence type="ECO:0000256" key="2">
    <source>
        <dbReference type="ARBA" id="ARBA00008639"/>
    </source>
</evidence>